<proteinExistence type="inferred from homology"/>
<evidence type="ECO:0000256" key="2">
    <source>
        <dbReference type="ARBA" id="ARBA00022801"/>
    </source>
</evidence>
<dbReference type="InterPro" id="IPR001650">
    <property type="entry name" value="Helicase_C-like"/>
</dbReference>
<evidence type="ECO:0000259" key="10">
    <source>
        <dbReference type="PROSITE" id="PS51194"/>
    </source>
</evidence>
<dbReference type="Gene3D" id="3.40.50.300">
    <property type="entry name" value="P-loop containing nucleotide triphosphate hydrolases"/>
    <property type="match status" value="2"/>
</dbReference>
<evidence type="ECO:0000259" key="9">
    <source>
        <dbReference type="PROSITE" id="PS51192"/>
    </source>
</evidence>
<dbReference type="PROSITE" id="PS51192">
    <property type="entry name" value="HELICASE_ATP_BIND_1"/>
    <property type="match status" value="1"/>
</dbReference>
<dbReference type="SUPFAM" id="SSF52540">
    <property type="entry name" value="P-loop containing nucleoside triphosphate hydrolases"/>
    <property type="match status" value="1"/>
</dbReference>
<reference evidence="11 12" key="1">
    <citation type="submission" date="2009-11" db="EMBL/GenBank/DDBJ databases">
        <title>Annotation of Allomyces macrogynus ATCC 38327.</title>
        <authorList>
            <consortium name="The Broad Institute Genome Sequencing Platform"/>
            <person name="Russ C."/>
            <person name="Cuomo C."/>
            <person name="Burger G."/>
            <person name="Gray M.W."/>
            <person name="Holland P.W.H."/>
            <person name="King N."/>
            <person name="Lang F.B.F."/>
            <person name="Roger A.J."/>
            <person name="Ruiz-Trillo I."/>
            <person name="Young S.K."/>
            <person name="Zeng Q."/>
            <person name="Gargeya S."/>
            <person name="Fitzgerald M."/>
            <person name="Haas B."/>
            <person name="Abouelleil A."/>
            <person name="Alvarado L."/>
            <person name="Arachchi H.M."/>
            <person name="Berlin A."/>
            <person name="Chapman S.B."/>
            <person name="Gearin G."/>
            <person name="Goldberg J."/>
            <person name="Griggs A."/>
            <person name="Gujja S."/>
            <person name="Hansen M."/>
            <person name="Heiman D."/>
            <person name="Howarth C."/>
            <person name="Larimer J."/>
            <person name="Lui A."/>
            <person name="MacDonald P.J.P."/>
            <person name="McCowen C."/>
            <person name="Montmayeur A."/>
            <person name="Murphy C."/>
            <person name="Neiman D."/>
            <person name="Pearson M."/>
            <person name="Priest M."/>
            <person name="Roberts A."/>
            <person name="Saif S."/>
            <person name="Shea T."/>
            <person name="Sisk P."/>
            <person name="Stolte C."/>
            <person name="Sykes S."/>
            <person name="Wortman J."/>
            <person name="Nusbaum C."/>
            <person name="Birren B."/>
        </authorList>
    </citation>
    <scope>NUCLEOTIDE SEQUENCE [LARGE SCALE GENOMIC DNA]</scope>
    <source>
        <strain evidence="11 12">ATCC 38327</strain>
    </source>
</reference>
<dbReference type="AlphaFoldDB" id="A0A0L0T6B0"/>
<dbReference type="PANTHER" id="PTHR24031">
    <property type="entry name" value="RNA HELICASE"/>
    <property type="match status" value="1"/>
</dbReference>
<keyword evidence="3 6" id="KW-0347">Helicase</keyword>
<reference evidence="12" key="2">
    <citation type="submission" date="2009-11" db="EMBL/GenBank/DDBJ databases">
        <title>The Genome Sequence of Allomyces macrogynus strain ATCC 38327.</title>
        <authorList>
            <consortium name="The Broad Institute Genome Sequencing Platform"/>
            <person name="Russ C."/>
            <person name="Cuomo C."/>
            <person name="Shea T."/>
            <person name="Young S.K."/>
            <person name="Zeng Q."/>
            <person name="Koehrsen M."/>
            <person name="Haas B."/>
            <person name="Borodovsky M."/>
            <person name="Guigo R."/>
            <person name="Alvarado L."/>
            <person name="Berlin A."/>
            <person name="Borenstein D."/>
            <person name="Chen Z."/>
            <person name="Engels R."/>
            <person name="Freedman E."/>
            <person name="Gellesch M."/>
            <person name="Goldberg J."/>
            <person name="Griggs A."/>
            <person name="Gujja S."/>
            <person name="Heiman D."/>
            <person name="Hepburn T."/>
            <person name="Howarth C."/>
            <person name="Jen D."/>
            <person name="Larson L."/>
            <person name="Lewis B."/>
            <person name="Mehta T."/>
            <person name="Park D."/>
            <person name="Pearson M."/>
            <person name="Roberts A."/>
            <person name="Saif S."/>
            <person name="Shenoy N."/>
            <person name="Sisk P."/>
            <person name="Stolte C."/>
            <person name="Sykes S."/>
            <person name="Walk T."/>
            <person name="White J."/>
            <person name="Yandava C."/>
            <person name="Burger G."/>
            <person name="Gray M.W."/>
            <person name="Holland P.W.H."/>
            <person name="King N."/>
            <person name="Lang F.B.F."/>
            <person name="Roger A.J."/>
            <person name="Ruiz-Trillo I."/>
            <person name="Lander E."/>
            <person name="Nusbaum C."/>
        </authorList>
    </citation>
    <scope>NUCLEOTIDE SEQUENCE [LARGE SCALE GENOMIC DNA]</scope>
    <source>
        <strain evidence="12">ATCC 38327</strain>
    </source>
</reference>
<evidence type="ECO:0000256" key="5">
    <source>
        <dbReference type="ARBA" id="ARBA00022884"/>
    </source>
</evidence>
<accession>A0A0L0T6B0</accession>
<protein>
    <recommendedName>
        <fullName evidence="7">ATP-dependent RNA helicase</fullName>
        <ecNumber evidence="7">3.6.4.13</ecNumber>
    </recommendedName>
</protein>
<dbReference type="GO" id="GO:0005524">
    <property type="term" value="F:ATP binding"/>
    <property type="evidence" value="ECO:0007669"/>
    <property type="project" value="UniProtKB-UniRule"/>
</dbReference>
<dbReference type="GO" id="GO:0003724">
    <property type="term" value="F:RNA helicase activity"/>
    <property type="evidence" value="ECO:0007669"/>
    <property type="project" value="UniProtKB-EC"/>
</dbReference>
<dbReference type="InterPro" id="IPR014001">
    <property type="entry name" value="Helicase_ATP-bd"/>
</dbReference>
<dbReference type="GO" id="GO:0003723">
    <property type="term" value="F:RNA binding"/>
    <property type="evidence" value="ECO:0007669"/>
    <property type="project" value="UniProtKB-UniRule"/>
</dbReference>
<feature type="domain" description="Helicase C-terminal" evidence="10">
    <location>
        <begin position="322"/>
        <end position="480"/>
    </location>
</feature>
<gene>
    <name evidence="11" type="ORF">AMAG_14473</name>
</gene>
<dbReference type="Pfam" id="PF00270">
    <property type="entry name" value="DEAD"/>
    <property type="match status" value="1"/>
</dbReference>
<name>A0A0L0T6B0_ALLM3</name>
<feature type="compositionally biased region" description="Acidic residues" evidence="8">
    <location>
        <begin position="544"/>
        <end position="555"/>
    </location>
</feature>
<dbReference type="EC" id="3.6.4.13" evidence="7"/>
<dbReference type="eggNOG" id="KOG0350">
    <property type="taxonomic scope" value="Eukaryota"/>
</dbReference>
<evidence type="ECO:0000256" key="6">
    <source>
        <dbReference type="RuleBase" id="RU000492"/>
    </source>
</evidence>
<comment type="domain">
    <text evidence="7">The Q motif is unique to and characteristic of the DEAD box family of RNA helicases and controls ATP binding and hydrolysis.</text>
</comment>
<dbReference type="CDD" id="cd18787">
    <property type="entry name" value="SF2_C_DEAD"/>
    <property type="match status" value="1"/>
</dbReference>
<keyword evidence="12" id="KW-1185">Reference proteome</keyword>
<evidence type="ECO:0000256" key="7">
    <source>
        <dbReference type="RuleBase" id="RU365068"/>
    </source>
</evidence>
<dbReference type="OrthoDB" id="3370at2759"/>
<dbReference type="EMBL" id="GG745365">
    <property type="protein sequence ID" value="KNE70333.1"/>
    <property type="molecule type" value="Genomic_DNA"/>
</dbReference>
<keyword evidence="4 6" id="KW-0067">ATP-binding</keyword>
<feature type="domain" description="Helicase ATP-binding" evidence="9">
    <location>
        <begin position="1"/>
        <end position="222"/>
    </location>
</feature>
<evidence type="ECO:0000256" key="3">
    <source>
        <dbReference type="ARBA" id="ARBA00022806"/>
    </source>
</evidence>
<dbReference type="VEuPathDB" id="FungiDB:AMAG_14473"/>
<evidence type="ECO:0000256" key="4">
    <source>
        <dbReference type="ARBA" id="ARBA00022840"/>
    </source>
</evidence>
<dbReference type="PROSITE" id="PS51194">
    <property type="entry name" value="HELICASE_CTER"/>
    <property type="match status" value="1"/>
</dbReference>
<keyword evidence="1 6" id="KW-0547">Nucleotide-binding</keyword>
<evidence type="ECO:0000256" key="8">
    <source>
        <dbReference type="SAM" id="MobiDB-lite"/>
    </source>
</evidence>
<dbReference type="SMART" id="SM00490">
    <property type="entry name" value="HELICc"/>
    <property type="match status" value="1"/>
</dbReference>
<feature type="region of interest" description="Disordered" evidence="8">
    <location>
        <begin position="527"/>
        <end position="561"/>
    </location>
</feature>
<comment type="function">
    <text evidence="7">RNA helicase.</text>
</comment>
<dbReference type="Pfam" id="PF00271">
    <property type="entry name" value="Helicase_C"/>
    <property type="match status" value="1"/>
</dbReference>
<comment type="catalytic activity">
    <reaction evidence="7">
        <text>ATP + H2O = ADP + phosphate + H(+)</text>
        <dbReference type="Rhea" id="RHEA:13065"/>
        <dbReference type="ChEBI" id="CHEBI:15377"/>
        <dbReference type="ChEBI" id="CHEBI:15378"/>
        <dbReference type="ChEBI" id="CHEBI:30616"/>
        <dbReference type="ChEBI" id="CHEBI:43474"/>
        <dbReference type="ChEBI" id="CHEBI:456216"/>
        <dbReference type="EC" id="3.6.4.13"/>
    </reaction>
</comment>
<dbReference type="InterPro" id="IPR000629">
    <property type="entry name" value="RNA-helicase_DEAD-box_CS"/>
</dbReference>
<dbReference type="InterPro" id="IPR027417">
    <property type="entry name" value="P-loop_NTPase"/>
</dbReference>
<keyword evidence="5 7" id="KW-0694">RNA-binding</keyword>
<sequence length="561" mass="60631">MVVPTRDLVRQVYDTAAPFANACGLRIAAVAGGKAGSGGRSFADEQMLISATVVDRAVPAGVAATAKYLTHHDHKKAALAPATPALPGGHSNIDILIATPGRLLDHLQATPNFTLQHLQFLIIDEADRILNAGATEWLAPAMAAMRAADDPVMHLAEYFRADKNDRVRLPTAVHTATPLLRAPRAFHRRRVPHMPRKLLFSATLTRNPEKIAMLQLVNPTMLAAAATNADQASSSAKYVFPTTLREVMATLPTAADKPLAMLDLVRALLASTAVGAAKTAELVEKLHADDGSADPNGAADIKTEMAFKLLKAVVAPLDAVLAARNSAVLVRRVLVFTKSVDAARRLSRVLAAGEPRVHVAYMSRELPQAERSALLKQFRHPAADGSATVRVLVASDLLARGIDLPAVDVVVNYDPPGYLPQYVHRVGRTARAGHPGAAVTLLASHEVRYFKELMEKRENWRAVVKRCPMSASREQLADLQRLLAIAQGQEVPEIEETEEELVEEEEELVDLGPSEEQEALEALLEGEAEEVKGPANTHVRFASDDEDEGDDEDEDSMRVEA</sequence>
<organism evidence="11 12">
    <name type="scientific">Allomyces macrogynus (strain ATCC 38327)</name>
    <name type="common">Allomyces javanicus var. macrogynus</name>
    <dbReference type="NCBI Taxonomy" id="578462"/>
    <lineage>
        <taxon>Eukaryota</taxon>
        <taxon>Fungi</taxon>
        <taxon>Fungi incertae sedis</taxon>
        <taxon>Blastocladiomycota</taxon>
        <taxon>Blastocladiomycetes</taxon>
        <taxon>Blastocladiales</taxon>
        <taxon>Blastocladiaceae</taxon>
        <taxon>Allomyces</taxon>
    </lineage>
</organism>
<comment type="similarity">
    <text evidence="6">Belongs to the DEAD box helicase family.</text>
</comment>
<evidence type="ECO:0000256" key="1">
    <source>
        <dbReference type="ARBA" id="ARBA00022741"/>
    </source>
</evidence>
<evidence type="ECO:0000313" key="11">
    <source>
        <dbReference type="EMBL" id="KNE70333.1"/>
    </source>
</evidence>
<dbReference type="Proteomes" id="UP000054350">
    <property type="component" value="Unassembled WGS sequence"/>
</dbReference>
<dbReference type="GO" id="GO:0016787">
    <property type="term" value="F:hydrolase activity"/>
    <property type="evidence" value="ECO:0007669"/>
    <property type="project" value="UniProtKB-KW"/>
</dbReference>
<keyword evidence="2 6" id="KW-0378">Hydrolase</keyword>
<dbReference type="STRING" id="578462.A0A0L0T6B0"/>
<dbReference type="InterPro" id="IPR011545">
    <property type="entry name" value="DEAD/DEAH_box_helicase_dom"/>
</dbReference>
<evidence type="ECO:0000313" key="12">
    <source>
        <dbReference type="Proteomes" id="UP000054350"/>
    </source>
</evidence>
<dbReference type="PROSITE" id="PS00039">
    <property type="entry name" value="DEAD_ATP_HELICASE"/>
    <property type="match status" value="1"/>
</dbReference>